<evidence type="ECO:0000256" key="1">
    <source>
        <dbReference type="SAM" id="Phobius"/>
    </source>
</evidence>
<accession>A0ABM8UHW4</accession>
<dbReference type="InterPro" id="IPR043129">
    <property type="entry name" value="ATPase_NBD"/>
</dbReference>
<dbReference type="SUPFAM" id="SSF53067">
    <property type="entry name" value="Actin-like ATPase domain"/>
    <property type="match status" value="1"/>
</dbReference>
<reference evidence="2 3" key="1">
    <citation type="submission" date="2021-04" db="EMBL/GenBank/DDBJ databases">
        <authorList>
            <person name="Rodrigo-Torres L."/>
            <person name="Arahal R. D."/>
            <person name="Lucena T."/>
        </authorList>
    </citation>
    <scope>NUCLEOTIDE SEQUENCE [LARGE SCALE GENOMIC DNA]</scope>
    <source>
        <strain evidence="2 3">CECT 30171</strain>
    </source>
</reference>
<evidence type="ECO:0000313" key="3">
    <source>
        <dbReference type="Proteomes" id="UP000680116"/>
    </source>
</evidence>
<name>A0ABM8UHW4_9GAMM</name>
<keyword evidence="1" id="KW-0472">Membrane</keyword>
<organism evidence="2 3">
    <name type="scientific">Novilysobacter luteus</name>
    <dbReference type="NCBI Taxonomy" id="2822368"/>
    <lineage>
        <taxon>Bacteria</taxon>
        <taxon>Pseudomonadati</taxon>
        <taxon>Pseudomonadota</taxon>
        <taxon>Gammaproteobacteria</taxon>
        <taxon>Lysobacterales</taxon>
        <taxon>Lysobacteraceae</taxon>
        <taxon>Novilysobacter</taxon>
    </lineage>
</organism>
<dbReference type="InterPro" id="IPR052534">
    <property type="entry name" value="Extracell_DNA_Util/SecSys_Comp"/>
</dbReference>
<keyword evidence="1" id="KW-0812">Transmembrane</keyword>
<sequence>MSRLGIRPGGRLGHIGARLGPGAGGFLHWWGTALASWLPTRWRRVLGFDRGRLLLQVDGEEVQLRLQRGDGIEDLGRVPLLPAVEDSVSTLDPLAGLLAPPVAELPRWLLLSPAHGLRRRLSLPAAAADRLRDVVGFEIDRQTPFSAEAVVYDARVVGRREGDGQLDAELVVVPRQVLEPQLTALGPLAGQLAGVDAAAADGVPVGVNLLPAERRRRHRDPWIVWNLALAATAVLLVLGLFWQLLDNRRDAAEAFEQRIAADAVAGRRAAAERQQLAGLIEGQAFLDRARAEQPTAIEVIDELTRRLPDGTYLEKLSIDEQRLMLIGLSNEAAALIGRLQGSPLWHSPALAGALQPDPASGRDRFTLVAELGPAAAPAAAATTEDADAAPR</sequence>
<dbReference type="Gene3D" id="3.30.1490.300">
    <property type="match status" value="1"/>
</dbReference>
<dbReference type="InterPro" id="IPR007813">
    <property type="entry name" value="PilN"/>
</dbReference>
<keyword evidence="1" id="KW-1133">Transmembrane helix</keyword>
<dbReference type="Pfam" id="PF05137">
    <property type="entry name" value="PilN"/>
    <property type="match status" value="1"/>
</dbReference>
<dbReference type="RefSeq" id="WP_215218767.1">
    <property type="nucleotide sequence ID" value="NZ_OU015430.1"/>
</dbReference>
<dbReference type="PANTHER" id="PTHR40278:SF1">
    <property type="entry name" value="DNA UTILIZATION PROTEIN HOFN"/>
    <property type="match status" value="1"/>
</dbReference>
<gene>
    <name evidence="2" type="ORF">LYB30171_02264</name>
</gene>
<protein>
    <recommendedName>
        <fullName evidence="4">General secretion pathway protein GspL</fullName>
    </recommendedName>
</protein>
<evidence type="ECO:0000313" key="2">
    <source>
        <dbReference type="EMBL" id="CAG4976761.1"/>
    </source>
</evidence>
<evidence type="ECO:0008006" key="4">
    <source>
        <dbReference type="Google" id="ProtNLM"/>
    </source>
</evidence>
<feature type="transmembrane region" description="Helical" evidence="1">
    <location>
        <begin position="223"/>
        <end position="245"/>
    </location>
</feature>
<keyword evidence="3" id="KW-1185">Reference proteome</keyword>
<dbReference type="Proteomes" id="UP000680116">
    <property type="component" value="Chromosome"/>
</dbReference>
<dbReference type="PANTHER" id="PTHR40278">
    <property type="entry name" value="DNA UTILIZATION PROTEIN HOFN"/>
    <property type="match status" value="1"/>
</dbReference>
<proteinExistence type="predicted"/>
<dbReference type="EMBL" id="OU015430">
    <property type="protein sequence ID" value="CAG4976761.1"/>
    <property type="molecule type" value="Genomic_DNA"/>
</dbReference>